<dbReference type="PROSITE" id="PS51257">
    <property type="entry name" value="PROKAR_LIPOPROTEIN"/>
    <property type="match status" value="1"/>
</dbReference>
<name>A0A316FAK2_9GAMM</name>
<dbReference type="OrthoDB" id="9891448at2"/>
<dbReference type="EMBL" id="QGGU01000014">
    <property type="protein sequence ID" value="PWK45342.1"/>
    <property type="molecule type" value="Genomic_DNA"/>
</dbReference>
<evidence type="ECO:0000256" key="1">
    <source>
        <dbReference type="SAM" id="Coils"/>
    </source>
</evidence>
<gene>
    <name evidence="3" type="ORF">C8D97_11415</name>
</gene>
<proteinExistence type="predicted"/>
<dbReference type="AlphaFoldDB" id="A0A316FAK2"/>
<organism evidence="3 4">
    <name type="scientific">Pleionea mediterranea</name>
    <dbReference type="NCBI Taxonomy" id="523701"/>
    <lineage>
        <taxon>Bacteria</taxon>
        <taxon>Pseudomonadati</taxon>
        <taxon>Pseudomonadota</taxon>
        <taxon>Gammaproteobacteria</taxon>
        <taxon>Oceanospirillales</taxon>
        <taxon>Pleioneaceae</taxon>
        <taxon>Pleionea</taxon>
    </lineage>
</organism>
<comment type="caution">
    <text evidence="3">The sequence shown here is derived from an EMBL/GenBank/DDBJ whole genome shotgun (WGS) entry which is preliminary data.</text>
</comment>
<evidence type="ECO:0008006" key="5">
    <source>
        <dbReference type="Google" id="ProtNLM"/>
    </source>
</evidence>
<keyword evidence="1" id="KW-0175">Coiled coil</keyword>
<feature type="coiled-coil region" evidence="1">
    <location>
        <begin position="123"/>
        <end position="157"/>
    </location>
</feature>
<keyword evidence="4" id="KW-1185">Reference proteome</keyword>
<feature type="chain" id="PRO_5016385197" description="YfhG lipoprotein" evidence="2">
    <location>
        <begin position="18"/>
        <end position="159"/>
    </location>
</feature>
<reference evidence="3 4" key="1">
    <citation type="submission" date="2018-05" db="EMBL/GenBank/DDBJ databases">
        <title>Genomic Encyclopedia of Type Strains, Phase IV (KMG-IV): sequencing the most valuable type-strain genomes for metagenomic binning, comparative biology and taxonomic classification.</title>
        <authorList>
            <person name="Goeker M."/>
        </authorList>
    </citation>
    <scope>NUCLEOTIDE SEQUENCE [LARGE SCALE GENOMIC DNA]</scope>
    <source>
        <strain evidence="3 4">DSM 25350</strain>
    </source>
</reference>
<accession>A0A316FAK2</accession>
<dbReference type="RefSeq" id="WP_109764888.1">
    <property type="nucleotide sequence ID" value="NZ_QGGU01000014.1"/>
</dbReference>
<dbReference type="Proteomes" id="UP000245790">
    <property type="component" value="Unassembled WGS sequence"/>
</dbReference>
<keyword evidence="2" id="KW-0732">Signal</keyword>
<feature type="signal peptide" evidence="2">
    <location>
        <begin position="1"/>
        <end position="17"/>
    </location>
</feature>
<sequence>MNAIKIMLILSILVLTACQSQRNNSGNHFATPLMQSEQSLPELSEVLLYRSQICQSDADKQEQWLQQYRTIEKRWAELERLIIASCRPDMTPGILKNQLVKLKKQDKWPSDYKALFALMSAQLNALNNSVEQKQQTIDQLNKTIEALTRIEQDLESRER</sequence>
<evidence type="ECO:0000313" key="3">
    <source>
        <dbReference type="EMBL" id="PWK45342.1"/>
    </source>
</evidence>
<evidence type="ECO:0000256" key="2">
    <source>
        <dbReference type="SAM" id="SignalP"/>
    </source>
</evidence>
<evidence type="ECO:0000313" key="4">
    <source>
        <dbReference type="Proteomes" id="UP000245790"/>
    </source>
</evidence>
<protein>
    <recommendedName>
        <fullName evidence="5">YfhG lipoprotein</fullName>
    </recommendedName>
</protein>